<name>A0ABS1M067_9NOCA</name>
<sequence length="401" mass="42376">MTPMMTKSKLAELKTSALAATTAAREIAEQHGDPNRWDAKTRGDYDAEMTKARNLLDQIKTGQRDLEIIEQAKGLAAEIGEPLMNGDRSPVNGDGHVALTGPAVKAMARAIATRMAPVDEHGRKALLPAGSTVTTVPMLAESPIALGRPALSLLEVLGATARAPKYTYLRQITRTNNAAPVALGATKPTSVLGLTEVDAELHVIAHISEPIPKYWLEDTTALEQFIGDELLYGLRQALEAQVIKGDSTGENLSGIVSVSGIQTQAFATDLLTTTRGAITKAETAGHEAGVFVLAPADWEKLELARTDTAGQLELGGPIDRAARKLWGVPVVLSLGLPASTGLLLDLSAVGLSTDSAGVETKWSENVSDDFSKNQLRARVEGRFEVDVTQPLGVVKIATAAA</sequence>
<dbReference type="Proteomes" id="UP000602198">
    <property type="component" value="Unassembled WGS sequence"/>
</dbReference>
<dbReference type="NCBIfam" id="TIGR01554">
    <property type="entry name" value="major_cap_HK97"/>
    <property type="match status" value="1"/>
</dbReference>
<dbReference type="InterPro" id="IPR054612">
    <property type="entry name" value="Phage_capsid-like_C"/>
</dbReference>
<dbReference type="SUPFAM" id="SSF56563">
    <property type="entry name" value="Major capsid protein gp5"/>
    <property type="match status" value="1"/>
</dbReference>
<comment type="caution">
    <text evidence="3">The sequence shown here is derived from an EMBL/GenBank/DDBJ whole genome shotgun (WGS) entry which is preliminary data.</text>
</comment>
<dbReference type="Pfam" id="PF05065">
    <property type="entry name" value="Phage_capsid"/>
    <property type="match status" value="1"/>
</dbReference>
<protein>
    <submittedName>
        <fullName evidence="3">Phage major capsid protein</fullName>
    </submittedName>
</protein>
<evidence type="ECO:0000313" key="4">
    <source>
        <dbReference type="Proteomes" id="UP000602198"/>
    </source>
</evidence>
<dbReference type="EMBL" id="JAERRJ010000001">
    <property type="protein sequence ID" value="MBL1073440.1"/>
    <property type="molecule type" value="Genomic_DNA"/>
</dbReference>
<gene>
    <name evidence="3" type="ORF">JK358_03440</name>
</gene>
<proteinExistence type="predicted"/>
<feature type="domain" description="Phage capsid-like C-terminal" evidence="2">
    <location>
        <begin position="165"/>
        <end position="396"/>
    </location>
</feature>
<evidence type="ECO:0000256" key="1">
    <source>
        <dbReference type="ARBA" id="ARBA00004328"/>
    </source>
</evidence>
<keyword evidence="4" id="KW-1185">Reference proteome</keyword>
<dbReference type="Gene3D" id="3.30.2400.10">
    <property type="entry name" value="Major capsid protein gp5"/>
    <property type="match status" value="1"/>
</dbReference>
<evidence type="ECO:0000259" key="2">
    <source>
        <dbReference type="Pfam" id="PF05065"/>
    </source>
</evidence>
<dbReference type="Gene3D" id="3.30.2320.10">
    <property type="entry name" value="hypothetical protein PF0899 domain"/>
    <property type="match status" value="1"/>
</dbReference>
<dbReference type="InterPro" id="IPR024455">
    <property type="entry name" value="Phage_capsid"/>
</dbReference>
<dbReference type="RefSeq" id="WP_201943380.1">
    <property type="nucleotide sequence ID" value="NZ_JAERRJ010000001.1"/>
</dbReference>
<accession>A0ABS1M067</accession>
<reference evidence="3 4" key="1">
    <citation type="submission" date="2021-01" db="EMBL/GenBank/DDBJ databases">
        <title>WGS of actinomycetes isolated from Thailand.</title>
        <authorList>
            <person name="Thawai C."/>
        </authorList>
    </citation>
    <scope>NUCLEOTIDE SEQUENCE [LARGE SCALE GENOMIC DNA]</scope>
    <source>
        <strain evidence="3 4">LPG 2</strain>
    </source>
</reference>
<organism evidence="3 4">
    <name type="scientific">Nocardia acididurans</name>
    <dbReference type="NCBI Taxonomy" id="2802282"/>
    <lineage>
        <taxon>Bacteria</taxon>
        <taxon>Bacillati</taxon>
        <taxon>Actinomycetota</taxon>
        <taxon>Actinomycetes</taxon>
        <taxon>Mycobacteriales</taxon>
        <taxon>Nocardiaceae</taxon>
        <taxon>Nocardia</taxon>
    </lineage>
</organism>
<comment type="subcellular location">
    <subcellularLocation>
        <location evidence="1">Virion</location>
    </subcellularLocation>
</comment>
<evidence type="ECO:0000313" key="3">
    <source>
        <dbReference type="EMBL" id="MBL1073440.1"/>
    </source>
</evidence>